<proteinExistence type="predicted"/>
<keyword evidence="2" id="KW-1185">Reference proteome</keyword>
<dbReference type="InterPro" id="IPR048922">
    <property type="entry name" value="Bbp16"/>
</dbReference>
<dbReference type="Proteomes" id="UP000051757">
    <property type="component" value="Unassembled WGS sequence"/>
</dbReference>
<protein>
    <submittedName>
        <fullName evidence="1">Uncharacterized protein</fullName>
    </submittedName>
</protein>
<gene>
    <name evidence="1" type="ORF">ARC23_04190</name>
</gene>
<accession>A0A0R0BGU5</accession>
<comment type="caution">
    <text evidence="1">The sequence shown here is derived from an EMBL/GenBank/DDBJ whole genome shotgun (WGS) entry which is preliminary data.</text>
</comment>
<dbReference type="AlphaFoldDB" id="A0A0R0BGU5"/>
<dbReference type="OrthoDB" id="5455995at2"/>
<name>A0A0R0BGU5_9GAMM</name>
<reference evidence="1 2" key="1">
    <citation type="journal article" date="2016" name="Front. Microbiol.">
        <title>Genome Sequence of Type Strains of Genus Stenotrophomonas.</title>
        <authorList>
            <person name="Patil P.P."/>
            <person name="Midha S."/>
            <person name="Kumar S."/>
            <person name="Patil P.B."/>
        </authorList>
    </citation>
    <scope>NUCLEOTIDE SEQUENCE [LARGE SCALE GENOMIC DNA]</scope>
    <source>
        <strain evidence="1 2">LMG 978</strain>
    </source>
</reference>
<sequence length="144" mass="14984">MIFDQQNLFSNAQSVLASAVSTNVIDLGATGTVQGEGAPIKRDIGPGIPIPLRVQVVEAFNNATSLQVELQVSATENFAAPVVVGSQTKLLADLAAGSVFGGLYYVPRGTNLRYVRLNYTLVGTAPTTGKVTAGIVAGHQENNL</sequence>
<dbReference type="Pfam" id="PF21190">
    <property type="entry name" value="Bbp16"/>
    <property type="match status" value="1"/>
</dbReference>
<dbReference type="EMBL" id="LLXV01000013">
    <property type="protein sequence ID" value="KRG52705.1"/>
    <property type="molecule type" value="Genomic_DNA"/>
</dbReference>
<dbReference type="Gene3D" id="2.60.120.1110">
    <property type="match status" value="1"/>
</dbReference>
<organism evidence="1 2">
    <name type="scientific">Stenotrophomonas beteli</name>
    <dbReference type="NCBI Taxonomy" id="3384461"/>
    <lineage>
        <taxon>Bacteria</taxon>
        <taxon>Pseudomonadati</taxon>
        <taxon>Pseudomonadota</taxon>
        <taxon>Gammaproteobacteria</taxon>
        <taxon>Lysobacterales</taxon>
        <taxon>Lysobacteraceae</taxon>
        <taxon>Stenotrophomonas</taxon>
        <taxon>Stenotrophomonas maltophilia group</taxon>
    </lineage>
</organism>
<evidence type="ECO:0000313" key="2">
    <source>
        <dbReference type="Proteomes" id="UP000051757"/>
    </source>
</evidence>
<evidence type="ECO:0000313" key="1">
    <source>
        <dbReference type="EMBL" id="KRG52705.1"/>
    </source>
</evidence>